<organism evidence="3 4">
    <name type="scientific">Owenia fusiformis</name>
    <name type="common">Polychaete worm</name>
    <dbReference type="NCBI Taxonomy" id="6347"/>
    <lineage>
        <taxon>Eukaryota</taxon>
        <taxon>Metazoa</taxon>
        <taxon>Spiralia</taxon>
        <taxon>Lophotrochozoa</taxon>
        <taxon>Annelida</taxon>
        <taxon>Polychaeta</taxon>
        <taxon>Sedentaria</taxon>
        <taxon>Canalipalpata</taxon>
        <taxon>Sabellida</taxon>
        <taxon>Oweniida</taxon>
        <taxon>Oweniidae</taxon>
        <taxon>Owenia</taxon>
    </lineage>
</organism>
<dbReference type="PANTHER" id="PTHR48103">
    <property type="entry name" value="MIDASIN-RELATED"/>
    <property type="match status" value="1"/>
</dbReference>
<dbReference type="GO" id="GO:0030687">
    <property type="term" value="C:preribosome, large subunit precursor"/>
    <property type="evidence" value="ECO:0007669"/>
    <property type="project" value="TreeGrafter"/>
</dbReference>
<dbReference type="GO" id="GO:0000055">
    <property type="term" value="P:ribosomal large subunit export from nucleus"/>
    <property type="evidence" value="ECO:0007669"/>
    <property type="project" value="TreeGrafter"/>
</dbReference>
<keyword evidence="2" id="KW-0067">ATP-binding</keyword>
<proteinExistence type="predicted"/>
<evidence type="ECO:0000313" key="4">
    <source>
        <dbReference type="Proteomes" id="UP000749559"/>
    </source>
</evidence>
<gene>
    <name evidence="3" type="ORF">OFUS_LOCUS22732</name>
</gene>
<evidence type="ECO:0000313" key="3">
    <source>
        <dbReference type="EMBL" id="CAH1798605.1"/>
    </source>
</evidence>
<protein>
    <submittedName>
        <fullName evidence="3">Uncharacterized protein</fullName>
    </submittedName>
</protein>
<evidence type="ECO:0000256" key="2">
    <source>
        <dbReference type="ARBA" id="ARBA00022840"/>
    </source>
</evidence>
<accession>A0A8S4Q105</accession>
<keyword evidence="1" id="KW-0547">Nucleotide-binding</keyword>
<dbReference type="GO" id="GO:0005634">
    <property type="term" value="C:nucleus"/>
    <property type="evidence" value="ECO:0007669"/>
    <property type="project" value="TreeGrafter"/>
</dbReference>
<dbReference type="Proteomes" id="UP000749559">
    <property type="component" value="Unassembled WGS sequence"/>
</dbReference>
<reference evidence="3" key="1">
    <citation type="submission" date="2022-03" db="EMBL/GenBank/DDBJ databases">
        <authorList>
            <person name="Martin C."/>
        </authorList>
    </citation>
    <scope>NUCLEOTIDE SEQUENCE</scope>
</reference>
<sequence>MDPKNGEISRAMRNRGIEIYLLGEEEGGSYSNHDVMTMLHSMGIVGKEPCETLMSIHDVMKQNRNGPEKLTVLDLMNCAHLVSQQLQRGCHAKSAILNSCLDVYVKTQKNFASKQVI</sequence>
<comment type="caution">
    <text evidence="3">The sequence shown here is derived from an EMBL/GenBank/DDBJ whole genome shotgun (WGS) entry which is preliminary data.</text>
</comment>
<dbReference type="OrthoDB" id="6151809at2759"/>
<name>A0A8S4Q105_OWEFU</name>
<evidence type="ECO:0000256" key="1">
    <source>
        <dbReference type="ARBA" id="ARBA00022741"/>
    </source>
</evidence>
<dbReference type="EMBL" id="CAIIXF020000011">
    <property type="protein sequence ID" value="CAH1798605.1"/>
    <property type="molecule type" value="Genomic_DNA"/>
</dbReference>
<dbReference type="GO" id="GO:0005524">
    <property type="term" value="F:ATP binding"/>
    <property type="evidence" value="ECO:0007669"/>
    <property type="project" value="UniProtKB-KW"/>
</dbReference>
<dbReference type="AlphaFoldDB" id="A0A8S4Q105"/>
<keyword evidence="4" id="KW-1185">Reference proteome</keyword>
<dbReference type="PANTHER" id="PTHR48103:SF2">
    <property type="entry name" value="MIDASIN"/>
    <property type="match status" value="1"/>
</dbReference>
<dbReference type="GO" id="GO:0000027">
    <property type="term" value="P:ribosomal large subunit assembly"/>
    <property type="evidence" value="ECO:0007669"/>
    <property type="project" value="TreeGrafter"/>
</dbReference>